<dbReference type="EMBL" id="CADEAL010004435">
    <property type="protein sequence ID" value="CAB1459494.1"/>
    <property type="molecule type" value="Genomic_DNA"/>
</dbReference>
<feature type="region of interest" description="Disordered" evidence="1">
    <location>
        <begin position="1"/>
        <end position="51"/>
    </location>
</feature>
<evidence type="ECO:0000256" key="1">
    <source>
        <dbReference type="SAM" id="MobiDB-lite"/>
    </source>
</evidence>
<protein>
    <submittedName>
        <fullName evidence="2">Uncharacterized protein</fullName>
    </submittedName>
</protein>
<comment type="caution">
    <text evidence="2">The sequence shown here is derived from an EMBL/GenBank/DDBJ whole genome shotgun (WGS) entry which is preliminary data.</text>
</comment>
<sequence>MASLSLGGSDAEKTKHAAVTASSPGPSLPGPRPHSPGHTAHHTHTSLPEEGPGFNGAAWNIWLCVNSTTFLCPHAIPRFLVSEVLSSQQQREVQMKDEFNEQETSITAVQRLELE</sequence>
<dbReference type="AlphaFoldDB" id="A0A9N7ZEZ2"/>
<evidence type="ECO:0000313" key="3">
    <source>
        <dbReference type="Proteomes" id="UP001153269"/>
    </source>
</evidence>
<proteinExistence type="predicted"/>
<keyword evidence="3" id="KW-1185">Reference proteome</keyword>
<accession>A0A9N7ZEZ2</accession>
<dbReference type="Proteomes" id="UP001153269">
    <property type="component" value="Unassembled WGS sequence"/>
</dbReference>
<name>A0A9N7ZEZ2_PLEPL</name>
<reference evidence="2" key="1">
    <citation type="submission" date="2020-03" db="EMBL/GenBank/DDBJ databases">
        <authorList>
            <person name="Weist P."/>
        </authorList>
    </citation>
    <scope>NUCLEOTIDE SEQUENCE</scope>
</reference>
<evidence type="ECO:0000313" key="2">
    <source>
        <dbReference type="EMBL" id="CAB1459494.1"/>
    </source>
</evidence>
<gene>
    <name evidence="2" type="ORF">PLEPLA_LOCUS47331</name>
</gene>
<organism evidence="2 3">
    <name type="scientific">Pleuronectes platessa</name>
    <name type="common">European plaice</name>
    <dbReference type="NCBI Taxonomy" id="8262"/>
    <lineage>
        <taxon>Eukaryota</taxon>
        <taxon>Metazoa</taxon>
        <taxon>Chordata</taxon>
        <taxon>Craniata</taxon>
        <taxon>Vertebrata</taxon>
        <taxon>Euteleostomi</taxon>
        <taxon>Actinopterygii</taxon>
        <taxon>Neopterygii</taxon>
        <taxon>Teleostei</taxon>
        <taxon>Neoteleostei</taxon>
        <taxon>Acanthomorphata</taxon>
        <taxon>Carangaria</taxon>
        <taxon>Pleuronectiformes</taxon>
        <taxon>Pleuronectoidei</taxon>
        <taxon>Pleuronectidae</taxon>
        <taxon>Pleuronectes</taxon>
    </lineage>
</organism>